<keyword evidence="3" id="KW-1185">Reference proteome</keyword>
<dbReference type="AlphaFoldDB" id="A0AAU9IJ56"/>
<protein>
    <submittedName>
        <fullName evidence="2">Uncharacterized protein</fullName>
    </submittedName>
</protein>
<keyword evidence="1" id="KW-0732">Signal</keyword>
<proteinExistence type="predicted"/>
<feature type="signal peptide" evidence="1">
    <location>
        <begin position="1"/>
        <end position="19"/>
    </location>
</feature>
<organism evidence="2 3">
    <name type="scientific">Blepharisma stoltei</name>
    <dbReference type="NCBI Taxonomy" id="1481888"/>
    <lineage>
        <taxon>Eukaryota</taxon>
        <taxon>Sar</taxon>
        <taxon>Alveolata</taxon>
        <taxon>Ciliophora</taxon>
        <taxon>Postciliodesmatophora</taxon>
        <taxon>Heterotrichea</taxon>
        <taxon>Heterotrichida</taxon>
        <taxon>Blepharismidae</taxon>
        <taxon>Blepharisma</taxon>
    </lineage>
</organism>
<accession>A0AAU9IJ56</accession>
<name>A0AAU9IJ56_9CILI</name>
<dbReference type="EMBL" id="CAJZBQ010000010">
    <property type="protein sequence ID" value="CAG9313222.1"/>
    <property type="molecule type" value="Genomic_DNA"/>
</dbReference>
<comment type="caution">
    <text evidence="2">The sequence shown here is derived from an EMBL/GenBank/DDBJ whole genome shotgun (WGS) entry which is preliminary data.</text>
</comment>
<evidence type="ECO:0000313" key="2">
    <source>
        <dbReference type="EMBL" id="CAG9313222.1"/>
    </source>
</evidence>
<evidence type="ECO:0000256" key="1">
    <source>
        <dbReference type="SAM" id="SignalP"/>
    </source>
</evidence>
<gene>
    <name evidence="2" type="ORF">BSTOLATCC_MIC8495</name>
</gene>
<evidence type="ECO:0000313" key="3">
    <source>
        <dbReference type="Proteomes" id="UP001162131"/>
    </source>
</evidence>
<reference evidence="2" key="1">
    <citation type="submission" date="2021-09" db="EMBL/GenBank/DDBJ databases">
        <authorList>
            <consortium name="AG Swart"/>
            <person name="Singh M."/>
            <person name="Singh A."/>
            <person name="Seah K."/>
            <person name="Emmerich C."/>
        </authorList>
    </citation>
    <scope>NUCLEOTIDE SEQUENCE</scope>
    <source>
        <strain evidence="2">ATCC30299</strain>
    </source>
</reference>
<feature type="chain" id="PRO_5043560776" evidence="1">
    <location>
        <begin position="20"/>
        <end position="100"/>
    </location>
</feature>
<dbReference type="Proteomes" id="UP001162131">
    <property type="component" value="Unassembled WGS sequence"/>
</dbReference>
<sequence length="100" mass="11317">MKFALLLILFGTFISFGDQNYEVDEKNLRRIKCHHYTMDLYEVEFDEDEYLPIDNGCCAKSTSYKPSINNFALQTSAGANCKCGCSCECFLCQCSCNCTS</sequence>